<evidence type="ECO:0008006" key="3">
    <source>
        <dbReference type="Google" id="ProtNLM"/>
    </source>
</evidence>
<evidence type="ECO:0000313" key="2">
    <source>
        <dbReference type="Proteomes" id="UP000261285"/>
    </source>
</evidence>
<proteinExistence type="predicted"/>
<organism evidence="1 2">
    <name type="scientific">Dorea longicatena</name>
    <dbReference type="NCBI Taxonomy" id="88431"/>
    <lineage>
        <taxon>Bacteria</taxon>
        <taxon>Bacillati</taxon>
        <taxon>Bacillota</taxon>
        <taxon>Clostridia</taxon>
        <taxon>Lachnospirales</taxon>
        <taxon>Lachnospiraceae</taxon>
        <taxon>Dorea</taxon>
    </lineage>
</organism>
<dbReference type="AlphaFoldDB" id="A0A3E5GHL1"/>
<dbReference type="EMBL" id="QSVN01000003">
    <property type="protein sequence ID" value="RGO33972.1"/>
    <property type="molecule type" value="Genomic_DNA"/>
</dbReference>
<protein>
    <recommendedName>
        <fullName evidence="3">Transposase, YhgA-like</fullName>
    </recommendedName>
</protein>
<gene>
    <name evidence="1" type="ORF">DXB16_04410</name>
</gene>
<name>A0A3E5GHL1_9FIRM</name>
<reference evidence="1 2" key="1">
    <citation type="submission" date="2018-08" db="EMBL/GenBank/DDBJ databases">
        <title>A genome reference for cultivated species of the human gut microbiota.</title>
        <authorList>
            <person name="Zou Y."/>
            <person name="Xue W."/>
            <person name="Luo G."/>
        </authorList>
    </citation>
    <scope>NUCLEOTIDE SEQUENCE [LARGE SCALE GENOMIC DNA]</scope>
    <source>
        <strain evidence="1 2">OM02-16</strain>
    </source>
</reference>
<evidence type="ECO:0000313" key="1">
    <source>
        <dbReference type="EMBL" id="RGO33972.1"/>
    </source>
</evidence>
<sequence>MLSYQSIVKKQEMTERVKRHPPAYRRKQNMAKRKGQKRRNQKYQVNNRQLKAKRMYKDTIFRMLYHDKENLLSLYNAVNGREYTDPEKLQVVTLENAIYMGMKNDLAFIMDMNLYLYEHQSTYNPNIPLRNLFYIADEYQRLVVRKSLYSTVIQKIPTPRFLVFYNGTKEVEDRSEFRLSSAYENPTENPDLELRVTMLNVNDGHSSDLMEHCRTLKEYAQYVARVRKYAAKQDVSLEEAVTRAVDECIEEGILAEFLLKNKTEVIKVSIYEYDKEFEEKKLRKAEYEAGRQDGIEIGRQDGIEIGRQDGIEIGRQDGIEIGKRILLEKIIKKKLKKGKSTEQIADELEEDINIIQKVVEKLKSQI</sequence>
<accession>A0A3E5GHL1</accession>
<dbReference type="Proteomes" id="UP000261285">
    <property type="component" value="Unassembled WGS sequence"/>
</dbReference>
<comment type="caution">
    <text evidence="1">The sequence shown here is derived from an EMBL/GenBank/DDBJ whole genome shotgun (WGS) entry which is preliminary data.</text>
</comment>